<comment type="pathway">
    <text evidence="1 8 9">Carbohydrate degradation; glycolysis; D-glyceraldehyde 3-phosphate from glycerone phosphate: step 1/1.</text>
</comment>
<comment type="function">
    <text evidence="8">Involved in the gluconeogenesis. Catalyzes stereospecifically the conversion of dihydroxyacetone phosphate (DHAP) to D-glyceraldehyde-3-phosphate (G3P).</text>
</comment>
<evidence type="ECO:0000256" key="9">
    <source>
        <dbReference type="RuleBase" id="RU363013"/>
    </source>
</evidence>
<feature type="binding site" evidence="8">
    <location>
        <begin position="8"/>
        <end position="10"/>
    </location>
    <ligand>
        <name>substrate</name>
    </ligand>
</feature>
<keyword evidence="10" id="KW-0732">Signal</keyword>
<organism evidence="11 12">
    <name type="scientific">Pseudothauera nasutitermitis</name>
    <dbReference type="NCBI Taxonomy" id="2565930"/>
    <lineage>
        <taxon>Bacteria</taxon>
        <taxon>Pseudomonadati</taxon>
        <taxon>Pseudomonadota</taxon>
        <taxon>Betaproteobacteria</taxon>
        <taxon>Rhodocyclales</taxon>
        <taxon>Zoogloeaceae</taxon>
        <taxon>Pseudothauera</taxon>
    </lineage>
</organism>
<keyword evidence="12" id="KW-1185">Reference proteome</keyword>
<dbReference type="InterPro" id="IPR000652">
    <property type="entry name" value="Triosephosphate_isomerase"/>
</dbReference>
<dbReference type="PROSITE" id="PS51440">
    <property type="entry name" value="TIM_2"/>
    <property type="match status" value="1"/>
</dbReference>
<dbReference type="PANTHER" id="PTHR21139:SF42">
    <property type="entry name" value="TRIOSEPHOSPHATE ISOMERASE"/>
    <property type="match status" value="1"/>
</dbReference>
<protein>
    <recommendedName>
        <fullName evidence="8 9">Triosephosphate isomerase</fullName>
        <shortName evidence="8">TIM</shortName>
        <shortName evidence="8">TPI</shortName>
        <ecNumber evidence="8 9">5.3.1.1</ecNumber>
    </recommendedName>
    <alternativeName>
        <fullName evidence="8">Triose-phosphate isomerase</fullName>
    </alternativeName>
</protein>
<evidence type="ECO:0000313" key="11">
    <source>
        <dbReference type="EMBL" id="THF66906.1"/>
    </source>
</evidence>
<evidence type="ECO:0000256" key="10">
    <source>
        <dbReference type="SAM" id="SignalP"/>
    </source>
</evidence>
<proteinExistence type="inferred from homology"/>
<dbReference type="InterPro" id="IPR022896">
    <property type="entry name" value="TrioseP_Isoase_bac/euk"/>
</dbReference>
<keyword evidence="5 8" id="KW-0963">Cytoplasm</keyword>
<dbReference type="GO" id="GO:0006094">
    <property type="term" value="P:gluconeogenesis"/>
    <property type="evidence" value="ECO:0007669"/>
    <property type="project" value="UniProtKB-UniRule"/>
</dbReference>
<dbReference type="FunFam" id="3.20.20.70:FF:000016">
    <property type="entry name" value="Triosephosphate isomerase"/>
    <property type="match status" value="1"/>
</dbReference>
<feature type="active site" description="Proton acceptor" evidence="8">
    <location>
        <position position="164"/>
    </location>
</feature>
<dbReference type="GO" id="GO:0005829">
    <property type="term" value="C:cytosol"/>
    <property type="evidence" value="ECO:0007669"/>
    <property type="project" value="TreeGrafter"/>
</dbReference>
<dbReference type="InterPro" id="IPR020861">
    <property type="entry name" value="Triosephosphate_isomerase_AS"/>
</dbReference>
<sequence>MNKLVAGNWKMNGSLAANAALLGELASSGVAGVECAVCVPYPYLAQARALLDGGVLMLGAQDVSEYAVGAYTGEVSGAMLAEFGCRYAIVGHSERRALFGEDDAAVGRKAAAALAAGLTPIVCVGETLAEREGGVTLAVLERQLDAVAAVLGREALAGVVLAYEPVWAIGSGRSASIGQVGEAHAGIRAWLREHCARPADVPILYGGSVKPENAAELFSVDEVDGGLIGGASLVANDFLAICRAAADAQP</sequence>
<dbReference type="EC" id="5.3.1.1" evidence="8 9"/>
<dbReference type="GO" id="GO:0046166">
    <property type="term" value="P:glyceraldehyde-3-phosphate biosynthetic process"/>
    <property type="evidence" value="ECO:0007669"/>
    <property type="project" value="TreeGrafter"/>
</dbReference>
<reference evidence="11 12" key="1">
    <citation type="submission" date="2019-04" db="EMBL/GenBank/DDBJ databases">
        <title>Azoarcus nasutitermitis sp. nov. isolated from termite nest.</title>
        <authorList>
            <person name="Lin S.-Y."/>
            <person name="Hameed A."/>
            <person name="Hsu Y.-H."/>
            <person name="Young C.-C."/>
        </authorList>
    </citation>
    <scope>NUCLEOTIDE SEQUENCE [LARGE SCALE GENOMIC DNA]</scope>
    <source>
        <strain evidence="11 12">CC-YHH838</strain>
    </source>
</reference>
<keyword evidence="4 8" id="KW-0312">Gluconeogenesis</keyword>
<dbReference type="GO" id="GO:0004807">
    <property type="term" value="F:triose-phosphate isomerase activity"/>
    <property type="evidence" value="ECO:0007669"/>
    <property type="project" value="UniProtKB-UniRule"/>
</dbReference>
<dbReference type="OrthoDB" id="9809429at2"/>
<dbReference type="RefSeq" id="WP_136346315.1">
    <property type="nucleotide sequence ID" value="NZ_SSOC01000001.1"/>
</dbReference>
<dbReference type="UniPathway" id="UPA00109">
    <property type="reaction ID" value="UER00189"/>
</dbReference>
<comment type="subcellular location">
    <subcellularLocation>
        <location evidence="8 9">Cytoplasm</location>
    </subcellularLocation>
</comment>
<feature type="binding site" evidence="8">
    <location>
        <position position="170"/>
    </location>
    <ligand>
        <name>substrate</name>
    </ligand>
</feature>
<dbReference type="SUPFAM" id="SSF51351">
    <property type="entry name" value="Triosephosphate isomerase (TIM)"/>
    <property type="match status" value="1"/>
</dbReference>
<comment type="catalytic activity">
    <reaction evidence="8 9">
        <text>D-glyceraldehyde 3-phosphate = dihydroxyacetone phosphate</text>
        <dbReference type="Rhea" id="RHEA:18585"/>
        <dbReference type="ChEBI" id="CHEBI:57642"/>
        <dbReference type="ChEBI" id="CHEBI:59776"/>
        <dbReference type="EC" id="5.3.1.1"/>
    </reaction>
</comment>
<evidence type="ECO:0000313" key="12">
    <source>
        <dbReference type="Proteomes" id="UP000308430"/>
    </source>
</evidence>
<comment type="pathway">
    <text evidence="2">Carbohydrate metabolism; erythritol degradation.</text>
</comment>
<dbReference type="NCBIfam" id="TIGR00419">
    <property type="entry name" value="tim"/>
    <property type="match status" value="1"/>
</dbReference>
<dbReference type="GO" id="GO:0019563">
    <property type="term" value="P:glycerol catabolic process"/>
    <property type="evidence" value="ECO:0007669"/>
    <property type="project" value="TreeGrafter"/>
</dbReference>
<keyword evidence="7 8" id="KW-0413">Isomerase</keyword>
<dbReference type="Gene3D" id="3.20.20.70">
    <property type="entry name" value="Aldolase class I"/>
    <property type="match status" value="1"/>
</dbReference>
<dbReference type="PROSITE" id="PS00171">
    <property type="entry name" value="TIM_1"/>
    <property type="match status" value="1"/>
</dbReference>
<dbReference type="HAMAP" id="MF_00147_B">
    <property type="entry name" value="TIM_B"/>
    <property type="match status" value="1"/>
</dbReference>
<feature type="binding site" evidence="8">
    <location>
        <position position="208"/>
    </location>
    <ligand>
        <name>substrate</name>
    </ligand>
</feature>
<evidence type="ECO:0000256" key="5">
    <source>
        <dbReference type="ARBA" id="ARBA00022490"/>
    </source>
</evidence>
<dbReference type="EMBL" id="SSOC01000001">
    <property type="protein sequence ID" value="THF66906.1"/>
    <property type="molecule type" value="Genomic_DNA"/>
</dbReference>
<evidence type="ECO:0000256" key="1">
    <source>
        <dbReference type="ARBA" id="ARBA00004680"/>
    </source>
</evidence>
<gene>
    <name evidence="8" type="primary">tpiA</name>
    <name evidence="11" type="ORF">E6C76_00475</name>
</gene>
<comment type="caution">
    <text evidence="11">The sequence shown here is derived from an EMBL/GenBank/DDBJ whole genome shotgun (WGS) entry which is preliminary data.</text>
</comment>
<evidence type="ECO:0000256" key="6">
    <source>
        <dbReference type="ARBA" id="ARBA00023152"/>
    </source>
</evidence>
<dbReference type="CDD" id="cd00311">
    <property type="entry name" value="TIM"/>
    <property type="match status" value="1"/>
</dbReference>
<dbReference type="AlphaFoldDB" id="A0A4S4B531"/>
<dbReference type="GO" id="GO:0006096">
    <property type="term" value="P:glycolytic process"/>
    <property type="evidence" value="ECO:0007669"/>
    <property type="project" value="UniProtKB-UniRule"/>
</dbReference>
<feature type="active site" description="Electrophile" evidence="8">
    <location>
        <position position="92"/>
    </location>
</feature>
<dbReference type="InterPro" id="IPR035990">
    <property type="entry name" value="TIM_sf"/>
</dbReference>
<keyword evidence="6 8" id="KW-0324">Glycolysis</keyword>
<comment type="similarity">
    <text evidence="3 8 9">Belongs to the triosephosphate isomerase family.</text>
</comment>
<name>A0A4S4B531_9RHOO</name>
<evidence type="ECO:0000256" key="4">
    <source>
        <dbReference type="ARBA" id="ARBA00022432"/>
    </source>
</evidence>
<dbReference type="InterPro" id="IPR013785">
    <property type="entry name" value="Aldolase_TIM"/>
</dbReference>
<evidence type="ECO:0000256" key="8">
    <source>
        <dbReference type="HAMAP-Rule" id="MF_00147"/>
    </source>
</evidence>
<dbReference type="PANTHER" id="PTHR21139">
    <property type="entry name" value="TRIOSEPHOSPHATE ISOMERASE"/>
    <property type="match status" value="1"/>
</dbReference>
<dbReference type="Pfam" id="PF00121">
    <property type="entry name" value="TIM"/>
    <property type="match status" value="1"/>
</dbReference>
<comment type="subunit">
    <text evidence="8 9">Homodimer.</text>
</comment>
<feature type="signal peptide" evidence="10">
    <location>
        <begin position="1"/>
        <end position="19"/>
    </location>
</feature>
<dbReference type="Proteomes" id="UP000308430">
    <property type="component" value="Unassembled WGS sequence"/>
</dbReference>
<feature type="chain" id="PRO_5020248694" description="Triosephosphate isomerase" evidence="10">
    <location>
        <begin position="20"/>
        <end position="250"/>
    </location>
</feature>
<dbReference type="UniPathway" id="UPA00138"/>
<evidence type="ECO:0000256" key="7">
    <source>
        <dbReference type="ARBA" id="ARBA00023235"/>
    </source>
</evidence>
<accession>A0A4S4B531</accession>
<feature type="binding site" evidence="8">
    <location>
        <begin position="229"/>
        <end position="230"/>
    </location>
    <ligand>
        <name>substrate</name>
    </ligand>
</feature>
<evidence type="ECO:0000256" key="2">
    <source>
        <dbReference type="ARBA" id="ARBA00004939"/>
    </source>
</evidence>
<evidence type="ECO:0000256" key="3">
    <source>
        <dbReference type="ARBA" id="ARBA00007422"/>
    </source>
</evidence>
<comment type="pathway">
    <text evidence="8 9">Carbohydrate biosynthesis; gluconeogenesis.</text>
</comment>